<sequence>MIAESCSCGAKIKTDDAQAIKLVREWRRKHTCQTDITDNTDNVEAVNGGVSETTIAIGFQPGEMPAKEYDPWDD</sequence>
<dbReference type="EMBL" id="LR796401">
    <property type="protein sequence ID" value="CAB4141775.1"/>
    <property type="molecule type" value="Genomic_DNA"/>
</dbReference>
<protein>
    <submittedName>
        <fullName evidence="1">Uncharacterized protein</fullName>
    </submittedName>
</protein>
<proteinExistence type="predicted"/>
<reference evidence="1" key="1">
    <citation type="submission" date="2020-04" db="EMBL/GenBank/DDBJ databases">
        <authorList>
            <person name="Chiriac C."/>
            <person name="Salcher M."/>
            <person name="Ghai R."/>
            <person name="Kavagutti S V."/>
        </authorList>
    </citation>
    <scope>NUCLEOTIDE SEQUENCE</scope>
</reference>
<organism evidence="1">
    <name type="scientific">uncultured Caudovirales phage</name>
    <dbReference type="NCBI Taxonomy" id="2100421"/>
    <lineage>
        <taxon>Viruses</taxon>
        <taxon>Duplodnaviria</taxon>
        <taxon>Heunggongvirae</taxon>
        <taxon>Uroviricota</taxon>
        <taxon>Caudoviricetes</taxon>
        <taxon>Peduoviridae</taxon>
        <taxon>Maltschvirus</taxon>
        <taxon>Maltschvirus maltsch</taxon>
    </lineage>
</organism>
<name>A0A6J5M459_9CAUD</name>
<gene>
    <name evidence="1" type="ORF">UFOVP419_5</name>
</gene>
<accession>A0A6J5M459</accession>
<evidence type="ECO:0000313" key="1">
    <source>
        <dbReference type="EMBL" id="CAB4141775.1"/>
    </source>
</evidence>